<reference evidence="2" key="1">
    <citation type="journal article" date="2019" name="Int. J. Syst. Evol. Microbiol.">
        <title>The Global Catalogue of Microorganisms (GCM) 10K type strain sequencing project: providing services to taxonomists for standard genome sequencing and annotation.</title>
        <authorList>
            <consortium name="The Broad Institute Genomics Platform"/>
            <consortium name="The Broad Institute Genome Sequencing Center for Infectious Disease"/>
            <person name="Wu L."/>
            <person name="Ma J."/>
        </authorList>
    </citation>
    <scope>NUCLEOTIDE SEQUENCE [LARGE SCALE GENOMIC DNA]</scope>
    <source>
        <strain evidence="2">S1</strain>
    </source>
</reference>
<dbReference type="Proteomes" id="UP001597282">
    <property type="component" value="Unassembled WGS sequence"/>
</dbReference>
<dbReference type="EMBL" id="JBHTNU010000020">
    <property type="protein sequence ID" value="MFD1428279.1"/>
    <property type="molecule type" value="Genomic_DNA"/>
</dbReference>
<keyword evidence="2" id="KW-1185">Reference proteome</keyword>
<evidence type="ECO:0000313" key="1">
    <source>
        <dbReference type="EMBL" id="MFD1428279.1"/>
    </source>
</evidence>
<protein>
    <submittedName>
        <fullName evidence="1">Uncharacterized protein</fullName>
    </submittedName>
</protein>
<name>A0ABW4CBY9_9BACL</name>
<proteinExistence type="predicted"/>
<gene>
    <name evidence="1" type="ORF">ACFQ4Y_15330</name>
</gene>
<sequence length="97" mass="11458">MWLSGLFAEELKKSGFKSPYDREYGPSPIDIYYYKGEAWCLGGRVEPVQEKEDLLVSQDIYEKGVWWPTIDDLLEWLDHYGFLLSSRAQLRLLYTML</sequence>
<comment type="caution">
    <text evidence="1">The sequence shown here is derived from an EMBL/GenBank/DDBJ whole genome shotgun (WGS) entry which is preliminary data.</text>
</comment>
<organism evidence="1 2">
    <name type="scientific">Kroppenstedtia sanguinis</name>
    <dbReference type="NCBI Taxonomy" id="1380684"/>
    <lineage>
        <taxon>Bacteria</taxon>
        <taxon>Bacillati</taxon>
        <taxon>Bacillota</taxon>
        <taxon>Bacilli</taxon>
        <taxon>Bacillales</taxon>
        <taxon>Thermoactinomycetaceae</taxon>
        <taxon>Kroppenstedtia</taxon>
    </lineage>
</organism>
<accession>A0ABW4CBY9</accession>
<evidence type="ECO:0000313" key="2">
    <source>
        <dbReference type="Proteomes" id="UP001597282"/>
    </source>
</evidence>
<dbReference type="RefSeq" id="WP_380167036.1">
    <property type="nucleotide sequence ID" value="NZ_JBHTNU010000020.1"/>
</dbReference>